<dbReference type="InterPro" id="IPR036680">
    <property type="entry name" value="SPOR-like_sf"/>
</dbReference>
<gene>
    <name evidence="3" type="ORF">QO033_01560</name>
</gene>
<protein>
    <submittedName>
        <fullName evidence="3">SPOR domain-containing protein</fullName>
    </submittedName>
</protein>
<keyword evidence="4" id="KW-1185">Reference proteome</keyword>
<comment type="caution">
    <text evidence="3">The sequence shown here is derived from an EMBL/GenBank/DDBJ whole genome shotgun (WGS) entry which is preliminary data.</text>
</comment>
<keyword evidence="1" id="KW-1133">Transmembrane helix</keyword>
<dbReference type="Pfam" id="PF05036">
    <property type="entry name" value="SPOR"/>
    <property type="match status" value="1"/>
</dbReference>
<accession>A0ABT7EVG2</accession>
<dbReference type="Gene3D" id="3.30.70.1070">
    <property type="entry name" value="Sporulation related repeat"/>
    <property type="match status" value="1"/>
</dbReference>
<sequence length="348" mass="36294">MADIEYTYDVYGEELYAEAEPQQQGEDAARARDGGALSRIVNIVGAVASVALVAGVGVWGYKLMVRDVSGVPVVRALEGPMRVTPEDPGGQLADHQGLAVNAVAAGGTAEAPPERLALAPRAVGLTDEDMPMGELSGTDGADTTLAAGAPVDPDAVEKFRDGSIDALVRQLTDGVDPLSDTETEIASDGVRPGALEDDSDSAVEMAAIDPAVLAAPGLKISLRPMSRPAELKQAVARADVAEALNGAQNVMASAADVEVDAGSLSAGTRLAQLGAYDSPDVAREEWSKLFSRFGDYMEGKKRVIQKASSGGRTFYRLRAMGFDDLSDARRFCSALVAENADCIPVTVR</sequence>
<keyword evidence="1" id="KW-0472">Membrane</keyword>
<dbReference type="EMBL" id="JASNJD010000001">
    <property type="protein sequence ID" value="MDK3016342.1"/>
    <property type="molecule type" value="Genomic_DNA"/>
</dbReference>
<evidence type="ECO:0000313" key="3">
    <source>
        <dbReference type="EMBL" id="MDK3016342.1"/>
    </source>
</evidence>
<evidence type="ECO:0000256" key="1">
    <source>
        <dbReference type="SAM" id="Phobius"/>
    </source>
</evidence>
<name>A0ABT7EVG2_9RHOB</name>
<feature type="transmembrane region" description="Helical" evidence="1">
    <location>
        <begin position="40"/>
        <end position="61"/>
    </location>
</feature>
<evidence type="ECO:0000313" key="4">
    <source>
        <dbReference type="Proteomes" id="UP001243757"/>
    </source>
</evidence>
<feature type="domain" description="SPOR" evidence="2">
    <location>
        <begin position="263"/>
        <end position="348"/>
    </location>
</feature>
<dbReference type="Proteomes" id="UP001243757">
    <property type="component" value="Unassembled WGS sequence"/>
</dbReference>
<evidence type="ECO:0000259" key="2">
    <source>
        <dbReference type="PROSITE" id="PS51724"/>
    </source>
</evidence>
<organism evidence="3 4">
    <name type="scientific">Pseudodonghicola flavimaris</name>
    <dbReference type="NCBI Taxonomy" id="3050036"/>
    <lineage>
        <taxon>Bacteria</taxon>
        <taxon>Pseudomonadati</taxon>
        <taxon>Pseudomonadota</taxon>
        <taxon>Alphaproteobacteria</taxon>
        <taxon>Rhodobacterales</taxon>
        <taxon>Paracoccaceae</taxon>
        <taxon>Pseudodonghicola</taxon>
    </lineage>
</organism>
<dbReference type="InterPro" id="IPR007730">
    <property type="entry name" value="SPOR-like_dom"/>
</dbReference>
<keyword evidence="1" id="KW-0812">Transmembrane</keyword>
<reference evidence="3 4" key="1">
    <citation type="submission" date="2023-05" db="EMBL/GenBank/DDBJ databases">
        <title>Pseudodonghicola sp. nov.</title>
        <authorList>
            <person name="Huang J."/>
        </authorList>
    </citation>
    <scope>NUCLEOTIDE SEQUENCE [LARGE SCALE GENOMIC DNA]</scope>
    <source>
        <strain evidence="3 4">IC7</strain>
    </source>
</reference>
<dbReference type="RefSeq" id="WP_284479158.1">
    <property type="nucleotide sequence ID" value="NZ_JASNJD010000001.1"/>
</dbReference>
<proteinExistence type="predicted"/>
<dbReference type="PROSITE" id="PS51724">
    <property type="entry name" value="SPOR"/>
    <property type="match status" value="1"/>
</dbReference>